<dbReference type="EMBL" id="MKJU01000035">
    <property type="protein sequence ID" value="OHU87084.1"/>
    <property type="molecule type" value="Genomic_DNA"/>
</dbReference>
<evidence type="ECO:0000313" key="2">
    <source>
        <dbReference type="EMBL" id="OHU87084.1"/>
    </source>
</evidence>
<dbReference type="SUPFAM" id="SSF54427">
    <property type="entry name" value="NTF2-like"/>
    <property type="match status" value="1"/>
</dbReference>
<protein>
    <recommendedName>
        <fullName evidence="1">SnoaL-like domain-containing protein</fullName>
    </recommendedName>
</protein>
<keyword evidence="3" id="KW-1185">Reference proteome</keyword>
<dbReference type="InterPro" id="IPR037401">
    <property type="entry name" value="SnoaL-like"/>
</dbReference>
<proteinExistence type="predicted"/>
<gene>
    <name evidence="2" type="ORF">BET10_00250</name>
</gene>
<dbReference type="Proteomes" id="UP000179786">
    <property type="component" value="Unassembled WGS sequence"/>
</dbReference>
<sequence length="159" mass="18063">MKQLTLSIIALFILTACKTTHTVNDSHIKLCEKTIHDYIQYRDLGPIEQYQALFTADATFSVPKLNIALNTSEAIANRAKKALMTKKSIHMITSTNIKLLSQNTYSNVSHFVLHLSDKNTPNAKRKIFNGRYVDTLVIQNDQCLIKTRNVLIDRMDTLP</sequence>
<dbReference type="RefSeq" id="WP_070987826.1">
    <property type="nucleotide sequence ID" value="NZ_MKJU01000035.1"/>
</dbReference>
<dbReference type="Pfam" id="PF13577">
    <property type="entry name" value="SnoaL_4"/>
    <property type="match status" value="1"/>
</dbReference>
<evidence type="ECO:0000313" key="3">
    <source>
        <dbReference type="Proteomes" id="UP000179786"/>
    </source>
</evidence>
<accession>A0A1S1MRV1</accession>
<feature type="domain" description="SnoaL-like" evidence="1">
    <location>
        <begin position="33"/>
        <end position="148"/>
    </location>
</feature>
<dbReference type="PROSITE" id="PS51257">
    <property type="entry name" value="PROKAR_LIPOPROTEIN"/>
    <property type="match status" value="1"/>
</dbReference>
<reference evidence="2 3" key="1">
    <citation type="submission" date="2016-09" db="EMBL/GenBank/DDBJ databases">
        <title>Pseudoalteromonas amylolytica sp. nov., isolated from the surface seawater.</title>
        <authorList>
            <person name="Wu Y.-H."/>
            <person name="Cheng H."/>
            <person name="Jin X.-B."/>
            <person name="Wang C.-S."/>
            <person name="Xu X.-W."/>
        </authorList>
    </citation>
    <scope>NUCLEOTIDE SEQUENCE [LARGE SCALE GENOMIC DNA]</scope>
    <source>
        <strain evidence="2 3">JW1</strain>
    </source>
</reference>
<name>A0A1S1MRV1_9GAMM</name>
<evidence type="ECO:0000259" key="1">
    <source>
        <dbReference type="Pfam" id="PF13577"/>
    </source>
</evidence>
<dbReference type="Gene3D" id="3.10.450.50">
    <property type="match status" value="1"/>
</dbReference>
<dbReference type="InterPro" id="IPR032710">
    <property type="entry name" value="NTF2-like_dom_sf"/>
</dbReference>
<comment type="caution">
    <text evidence="2">The sequence shown here is derived from an EMBL/GenBank/DDBJ whole genome shotgun (WGS) entry which is preliminary data.</text>
</comment>
<organism evidence="2 3">
    <name type="scientific">Pseudoalteromonas amylolytica</name>
    <dbReference type="NCBI Taxonomy" id="1859457"/>
    <lineage>
        <taxon>Bacteria</taxon>
        <taxon>Pseudomonadati</taxon>
        <taxon>Pseudomonadota</taxon>
        <taxon>Gammaproteobacteria</taxon>
        <taxon>Alteromonadales</taxon>
        <taxon>Pseudoalteromonadaceae</taxon>
        <taxon>Pseudoalteromonas</taxon>
    </lineage>
</organism>
<dbReference type="AlphaFoldDB" id="A0A1S1MRV1"/>